<keyword evidence="5" id="KW-0010">Activator</keyword>
<dbReference type="GO" id="GO:0005634">
    <property type="term" value="C:nucleus"/>
    <property type="evidence" value="ECO:0007669"/>
    <property type="project" value="UniProtKB-SubCell"/>
</dbReference>
<gene>
    <name evidence="9" type="ORF">MENT_LOCUS43657</name>
</gene>
<keyword evidence="6" id="KW-0804">Transcription</keyword>
<sequence length="656" mass="74831">MSLTMLNGSVNQKQPTIFPQQPMELCPSELNRQGVQVAHINSFSLQTLGDGGEKQVSRANSYRSLDEYSDQDKFVERHNTTAEIYQIFKDNVDTLFSRKILPEKQAEFVNRILTIVGQLLISMEAEKQYLMSEVLCGWAVQQQKLSVAAQWTQQMNYSLLNTIDTQFEYFGELLEQTLTGLGYLVSEYPGIGFEQYQQQLRQMTHLFLFYSIIVSRQPPSVVVKCGEAENHRRSRFWFNTEIRILGGRAFGLDRLVDGVSIQCLLITDETAKRLRNNAYHDICEHEEFAVEPMIGHLKNFDPAIVEGSGNDQPIGPIMVAKFEDMRVAKKEQLRRESVAQKRYHLCYTIKLQTLKHQIDLVGKKVSLPFAILVGPKMDVDAKLFMERSFADFVRRPDGELPALVNGQELALLEIPQKPTDQIALNQPRSFNLVSKQHLLGRLKPDVNGQVPVENFLRMPVAEEFCINKKAVSAKESGAQTPLANSSGGTNLLGAIDGEWKLVPFFEWFFKLAEMVNKHFLQMWNDGLIFGFCGKEEAERLLMQCQRPTLLVRFSDIEFAKVKISVSCFGKTQHHWYDQIELQGRSLSQELLNNKNYENIEFIWPQTNIEWALGARERCLSISCAAQRKPRQLQPSALYFENQGAGMGSQSSSGLRF</sequence>
<comment type="subcellular location">
    <subcellularLocation>
        <location evidence="1">Nucleus</location>
    </subcellularLocation>
</comment>
<evidence type="ECO:0000256" key="3">
    <source>
        <dbReference type="ARBA" id="ARBA00023015"/>
    </source>
</evidence>
<evidence type="ECO:0000256" key="7">
    <source>
        <dbReference type="ARBA" id="ARBA00023242"/>
    </source>
</evidence>
<dbReference type="InterPro" id="IPR001217">
    <property type="entry name" value="STAT"/>
</dbReference>
<evidence type="ECO:0000256" key="4">
    <source>
        <dbReference type="ARBA" id="ARBA00023125"/>
    </source>
</evidence>
<feature type="domain" description="Signal transducer and activator of transcription b N-terminal" evidence="8">
    <location>
        <begin position="73"/>
        <end position="209"/>
    </location>
</feature>
<dbReference type="InterPro" id="IPR036860">
    <property type="entry name" value="SH2_dom_sf"/>
</dbReference>
<dbReference type="GO" id="GO:0003677">
    <property type="term" value="F:DNA binding"/>
    <property type="evidence" value="ECO:0007669"/>
    <property type="project" value="UniProtKB-KW"/>
</dbReference>
<evidence type="ECO:0000313" key="9">
    <source>
        <dbReference type="EMBL" id="CAD2190839.1"/>
    </source>
</evidence>
<proteinExistence type="predicted"/>
<evidence type="ECO:0000256" key="5">
    <source>
        <dbReference type="ARBA" id="ARBA00023159"/>
    </source>
</evidence>
<accession>A0A6V7WUT5</accession>
<evidence type="ECO:0000256" key="2">
    <source>
        <dbReference type="ARBA" id="ARBA00022999"/>
    </source>
</evidence>
<evidence type="ECO:0000313" key="10">
    <source>
        <dbReference type="Proteomes" id="UP000580250"/>
    </source>
</evidence>
<organism evidence="9 10">
    <name type="scientific">Meloidogyne enterolobii</name>
    <name type="common">Root-knot nematode worm</name>
    <name type="synonym">Meloidogyne mayaguensis</name>
    <dbReference type="NCBI Taxonomy" id="390850"/>
    <lineage>
        <taxon>Eukaryota</taxon>
        <taxon>Metazoa</taxon>
        <taxon>Ecdysozoa</taxon>
        <taxon>Nematoda</taxon>
        <taxon>Chromadorea</taxon>
        <taxon>Rhabditida</taxon>
        <taxon>Tylenchina</taxon>
        <taxon>Tylenchomorpha</taxon>
        <taxon>Tylenchoidea</taxon>
        <taxon>Meloidogynidae</taxon>
        <taxon>Meloidogyninae</taxon>
        <taxon>Meloidogyne</taxon>
    </lineage>
</organism>
<keyword evidence="2" id="KW-0727">SH2 domain</keyword>
<reference evidence="9 10" key="1">
    <citation type="submission" date="2020-08" db="EMBL/GenBank/DDBJ databases">
        <authorList>
            <person name="Koutsovoulos G."/>
            <person name="Danchin GJ E."/>
        </authorList>
    </citation>
    <scope>NUCLEOTIDE SEQUENCE [LARGE SCALE GENOMIC DNA]</scope>
</reference>
<evidence type="ECO:0000256" key="6">
    <source>
        <dbReference type="ARBA" id="ARBA00023163"/>
    </source>
</evidence>
<dbReference type="EMBL" id="CAJEWN010000837">
    <property type="protein sequence ID" value="CAD2190839.1"/>
    <property type="molecule type" value="Genomic_DNA"/>
</dbReference>
<dbReference type="GO" id="GO:0003700">
    <property type="term" value="F:DNA-binding transcription factor activity"/>
    <property type="evidence" value="ECO:0007669"/>
    <property type="project" value="InterPro"/>
</dbReference>
<dbReference type="Pfam" id="PF24629">
    <property type="entry name" value="STATB_N"/>
    <property type="match status" value="1"/>
</dbReference>
<dbReference type="OrthoDB" id="19300at2759"/>
<dbReference type="Gene3D" id="1.10.238.10">
    <property type="entry name" value="EF-hand"/>
    <property type="match status" value="1"/>
</dbReference>
<dbReference type="SUPFAM" id="SSF55550">
    <property type="entry name" value="SH2 domain"/>
    <property type="match status" value="1"/>
</dbReference>
<dbReference type="Gene3D" id="3.30.505.10">
    <property type="entry name" value="SH2 domain"/>
    <property type="match status" value="1"/>
</dbReference>
<dbReference type="AlphaFoldDB" id="A0A6V7WUT5"/>
<protein>
    <recommendedName>
        <fullName evidence="8">Signal transducer and activator of transcription b N-terminal domain-containing protein</fullName>
    </recommendedName>
</protein>
<dbReference type="InterPro" id="IPR012345">
    <property type="entry name" value="STAT_TF_DNA-bd_N"/>
</dbReference>
<dbReference type="PANTHER" id="PTHR11801">
    <property type="entry name" value="SIGNAL TRANSDUCER AND ACTIVATOR OF TRANSCRIPTION"/>
    <property type="match status" value="1"/>
</dbReference>
<comment type="caution">
    <text evidence="9">The sequence shown here is derived from an EMBL/GenBank/DDBJ whole genome shotgun (WGS) entry which is preliminary data.</text>
</comment>
<keyword evidence="3" id="KW-0805">Transcription regulation</keyword>
<dbReference type="InterPro" id="IPR057515">
    <property type="entry name" value="STATB_N"/>
</dbReference>
<dbReference type="GO" id="GO:0007165">
    <property type="term" value="P:signal transduction"/>
    <property type="evidence" value="ECO:0007669"/>
    <property type="project" value="InterPro"/>
</dbReference>
<evidence type="ECO:0000256" key="1">
    <source>
        <dbReference type="ARBA" id="ARBA00004123"/>
    </source>
</evidence>
<evidence type="ECO:0000259" key="8">
    <source>
        <dbReference type="Pfam" id="PF24629"/>
    </source>
</evidence>
<dbReference type="Proteomes" id="UP000580250">
    <property type="component" value="Unassembled WGS sequence"/>
</dbReference>
<keyword evidence="7" id="KW-0539">Nucleus</keyword>
<dbReference type="Gene3D" id="2.60.40.630">
    <property type="entry name" value="STAT transcription factor, DNA-binding domain"/>
    <property type="match status" value="1"/>
</dbReference>
<keyword evidence="4" id="KW-0238">DNA-binding</keyword>
<name>A0A6V7WUT5_MELEN</name>